<evidence type="ECO:0000256" key="2">
    <source>
        <dbReference type="SAM" id="MobiDB-lite"/>
    </source>
</evidence>
<dbReference type="PANTHER" id="PTHR34605:SF3">
    <property type="entry name" value="P CELL-TYPE AGGLUTINATION PROTEIN MAP4-LIKE-RELATED"/>
    <property type="match status" value="1"/>
</dbReference>
<keyword evidence="1" id="KW-0233">DNA recombination</keyword>
<accession>A0ABP0LPD0</accession>
<evidence type="ECO:0000313" key="4">
    <source>
        <dbReference type="EMBL" id="CAK9041010.1"/>
    </source>
</evidence>
<organism evidence="4 5">
    <name type="scientific">Durusdinium trenchii</name>
    <dbReference type="NCBI Taxonomy" id="1381693"/>
    <lineage>
        <taxon>Eukaryota</taxon>
        <taxon>Sar</taxon>
        <taxon>Alveolata</taxon>
        <taxon>Dinophyceae</taxon>
        <taxon>Suessiales</taxon>
        <taxon>Symbiodiniaceae</taxon>
        <taxon>Durusdinium</taxon>
    </lineage>
</organism>
<keyword evidence="5" id="KW-1185">Reference proteome</keyword>
<feature type="region of interest" description="Disordered" evidence="2">
    <location>
        <begin position="1103"/>
        <end position="1123"/>
    </location>
</feature>
<name>A0ABP0LPD0_9DINO</name>
<feature type="compositionally biased region" description="Basic and acidic residues" evidence="2">
    <location>
        <begin position="339"/>
        <end position="348"/>
    </location>
</feature>
<dbReference type="InterPro" id="IPR013762">
    <property type="entry name" value="Integrase-like_cat_sf"/>
</dbReference>
<feature type="compositionally biased region" description="Basic and acidic residues" evidence="2">
    <location>
        <begin position="1104"/>
        <end position="1116"/>
    </location>
</feature>
<reference evidence="4 5" key="1">
    <citation type="submission" date="2024-02" db="EMBL/GenBank/DDBJ databases">
        <authorList>
            <person name="Chen Y."/>
            <person name="Shah S."/>
            <person name="Dougan E. K."/>
            <person name="Thang M."/>
            <person name="Chan C."/>
        </authorList>
    </citation>
    <scope>NUCLEOTIDE SEQUENCE [LARGE SCALE GENOMIC DNA]</scope>
</reference>
<keyword evidence="3" id="KW-0732">Signal</keyword>
<evidence type="ECO:0000256" key="1">
    <source>
        <dbReference type="ARBA" id="ARBA00023172"/>
    </source>
</evidence>
<dbReference type="EMBL" id="CAXAMM010017369">
    <property type="protein sequence ID" value="CAK9041010.1"/>
    <property type="molecule type" value="Genomic_DNA"/>
</dbReference>
<feature type="region of interest" description="Disordered" evidence="2">
    <location>
        <begin position="716"/>
        <end position="767"/>
    </location>
</feature>
<feature type="signal peptide" evidence="3">
    <location>
        <begin position="1"/>
        <end position="19"/>
    </location>
</feature>
<feature type="compositionally biased region" description="Basic residues" evidence="2">
    <location>
        <begin position="727"/>
        <end position="737"/>
    </location>
</feature>
<feature type="compositionally biased region" description="Basic and acidic residues" evidence="2">
    <location>
        <begin position="741"/>
        <end position="751"/>
    </location>
</feature>
<sequence>MAQMWRTLVLPLLSYGAWVFNFAVDEAPVMDELIQEPSTDSHGPEANDEVTGGFWWLEGGIWGFWMSNNTHDGDGGAWFGRPGRPGRLRGEGGWAGYFLDSMGVHAFGEWWGCIAVGCLGSLGIGLLGILTYSLHTLTGPCRAAGRLLHLCGRLLCCCKRAEGIEAHLPSTRPPTADVEWHGPRTGWPTETRYLQQRLKGRGSRRRLNDVVIRRDGHVARLYQEESMLRRIDSDGLRVKFCRVAGCTSRQFRRDLEEAGEVHLCRQLECRAEHPLHIQEFAGVDHEVLIDLHAYAHGSPRWLLGLLARGVWRGLGCFVRATRCVCRRCCTKRGARTIREPDGHERSLDPDSESEAEGDEATCQGMRIGIIVEGEMRPLAPDGCGDLATQEETTLLDEDIEVSDVRPPGPGQHARVALCTHHRQIYQSAASKRKCGALTCYRAAKGARHGVPLCYDHLCEQGNGAQERRDSPHPHGMHQGLRRRFTKRPSSRSRSPALEETQAKNTDTGAMEAGNKKGNSSQRSQSVDLGKIMIPSPPRGVLDQEDIIGKKVWLKVRVLQDGGGHDWVPCLGEVWGYTPGGVRGENKLEVFSAYLDNVLILDPKFMDDVGNIMESEEVDVHKAQELVKDIPVDAEGIGLDIKGYLIPVFVVKRLGSWEGRCIPSGQKINGIRRNELRANLNKYVRKHSAGYVKGELWPSWPAEAGLGLDVQVKAEKNVAPPAPEAPARRSRSRSRSHSLSRAMREHDEERQGDAAMQDAQAESENEDTTRNHMLEAYIAAVNSGQTQAEAVETLRMIYEVDDEEMKATLRSYIKKNAGKQSELMEAGINTLRYLTGREKPKAPEPEVLETPNKAHMDIQKVKRPDIHQPEKTPNRGGLFPVPFGGQESGELIRSASQPSNRNPLIISDGVVNQLFGTNTMQDDGATRAGAGEPEDDGYISARVVHALEGIRKATEGDKKGNPGTRSSISTKLQQIEWPCLVTNGIAYGLASLQHGGKDHTTLAPWQLSVAHAVTAKPRDFDQYEAPKDDKIEPKPRYPTHFGYYQQVCVPRQARALKGIIYGQLHHKRQAPKVGGEPMAEDAGGEMVAEDVDKVDGRVAQLRSQAKAEHDEKVKDGVNQKQGWLPPEEYGEVQYTQLEEEIRELTRGPDAEWLLDPALGDPQRTGSIWKARVEHPEAKRRLEVLQELESAGTFDRIKAWSSYLQSHVRSRLLNAHIENVAMTIDEILLEATEKGCPELAVEAEKVLEEGRSVGWVEEGRQAWISAPSWNREKGYGEGKFDFRCGDIHHSWLYLDYKDKLSVGPELASALGMDEGEEEERQCLVLPSSGNPHVEEVKDKARELRAGLWDQAASAIAELGDPAPWIGAREAEVRGYAHDCLRAHHDKDYRLYQTFNLEELQGYTLQCWPRCPRCCDGTTKIGKASPNVPWSFNEHPVTTQELILLGAQSPLKHRPSFAYGIRAQEVFAGSGVWTEAMREAGIAHNIPLELYGDPLQKKDRRPEFDLEDPKVAAHYLKETQALPGPNTANVWEFGTPCTSFCDFCLLNGGTRNYSAPEGRDPLTSSERAGNYCCQLTCQMCEQLFLHDKEFILESSMPSGRYPKIWDQPAVQRLQEQTGSLIVPTHLCEWGCAPTDQPKLRYKKGQWNLVSPGLYYHALLLARRCRGLHKHLDVKGESHLPGVPRTRQAQVYPKRLCQGWALVIQASYHGWGTLRVAAALDQLEDDGGLEAVVLVAQDEQQERLPEEKKQDEDDLLRFTTYLAHVMGRTEGTIKQRLFAIKAGHLVAGYEDPMLHRTRIWAALSGYKRWQPATKRKYPVLPSMLLWMHQHLATRESFSRADRLIIWAALMVGFFFLLRASEYLVTLGRSWGSTRTLRGCDIEGRSENKQVNNLHHAEEIVIYLKGSKTDQLNQGTVRNQFKSGHRTLCVVTALAEYQNLKPERFRGGEEQLPLFRLEDGRPLQRGDIQSLIQLVAVADGQSTTCYGSHSLRIGGAAAIYQTTKDLETVKRYGRWNSDAFHGYLWKSHDKQRELAKGMASANGQLLAPRRSKGSVMPGLEKTNAASC</sequence>
<dbReference type="PANTHER" id="PTHR34605">
    <property type="entry name" value="PHAGE_INTEGRASE DOMAIN-CONTAINING PROTEIN"/>
    <property type="match status" value="1"/>
</dbReference>
<dbReference type="Proteomes" id="UP001642464">
    <property type="component" value="Unassembled WGS sequence"/>
</dbReference>
<feature type="region of interest" description="Disordered" evidence="2">
    <location>
        <begin position="2040"/>
        <end position="2062"/>
    </location>
</feature>
<gene>
    <name evidence="4" type="ORF">SCF082_LOCUS23748</name>
</gene>
<dbReference type="Gene3D" id="1.10.443.10">
    <property type="entry name" value="Intergrase catalytic core"/>
    <property type="match status" value="1"/>
</dbReference>
<feature type="region of interest" description="Disordered" evidence="2">
    <location>
        <begin position="462"/>
        <end position="534"/>
    </location>
</feature>
<comment type="caution">
    <text evidence="4">The sequence shown here is derived from an EMBL/GenBank/DDBJ whole genome shotgun (WGS) entry which is preliminary data.</text>
</comment>
<protein>
    <submittedName>
        <fullName evidence="4">Digestive cysteine proteinase 2</fullName>
    </submittedName>
</protein>
<dbReference type="SUPFAM" id="SSF56349">
    <property type="entry name" value="DNA breaking-rejoining enzymes"/>
    <property type="match status" value="1"/>
</dbReference>
<feature type="region of interest" description="Disordered" evidence="2">
    <location>
        <begin position="339"/>
        <end position="358"/>
    </location>
</feature>
<proteinExistence type="predicted"/>
<evidence type="ECO:0000256" key="3">
    <source>
        <dbReference type="SAM" id="SignalP"/>
    </source>
</evidence>
<dbReference type="InterPro" id="IPR011010">
    <property type="entry name" value="DNA_brk_join_enz"/>
</dbReference>
<dbReference type="InterPro" id="IPR052925">
    <property type="entry name" value="Phage_Integrase-like_Recomb"/>
</dbReference>
<feature type="region of interest" description="Disordered" evidence="2">
    <location>
        <begin position="865"/>
        <end position="899"/>
    </location>
</feature>
<feature type="compositionally biased region" description="Polar residues" evidence="2">
    <location>
        <begin position="516"/>
        <end position="526"/>
    </location>
</feature>
<evidence type="ECO:0000313" key="5">
    <source>
        <dbReference type="Proteomes" id="UP001642464"/>
    </source>
</evidence>
<feature type="chain" id="PRO_5046219896" evidence="3">
    <location>
        <begin position="20"/>
        <end position="2062"/>
    </location>
</feature>
<feature type="compositionally biased region" description="Basic residues" evidence="2">
    <location>
        <begin position="479"/>
        <end position="490"/>
    </location>
</feature>
<feature type="compositionally biased region" description="Acidic residues" evidence="2">
    <location>
        <begin position="349"/>
        <end position="358"/>
    </location>
</feature>